<dbReference type="EMBL" id="CP012850">
    <property type="protein sequence ID" value="ALI34352.1"/>
    <property type="molecule type" value="Genomic_DNA"/>
</dbReference>
<proteinExistence type="predicted"/>
<reference evidence="2" key="1">
    <citation type="submission" date="2015-10" db="EMBL/GenBank/DDBJ databases">
        <title>Niche specialization of a soil ammonia-oxidizing archaeon, Candidatus Nitrosocosmicus oleophilus.</title>
        <authorList>
            <person name="Jung M.-Y."/>
            <person name="Rhee S.-K."/>
        </authorList>
    </citation>
    <scope>NUCLEOTIDE SEQUENCE [LARGE SCALE GENOMIC DNA]</scope>
    <source>
        <strain evidence="2">MY3</strain>
    </source>
</reference>
<name>A0A654M5J5_9ARCH</name>
<gene>
    <name evidence="1" type="ORF">NMY3_00138</name>
</gene>
<protein>
    <submittedName>
        <fullName evidence="1">Uncharacterized protein</fullName>
    </submittedName>
</protein>
<evidence type="ECO:0000313" key="1">
    <source>
        <dbReference type="EMBL" id="ALI34352.1"/>
    </source>
</evidence>
<dbReference type="AlphaFoldDB" id="A0A654M5J5"/>
<organism evidence="1 2">
    <name type="scientific">Candidatus Nitrosocosmicus oleophilus</name>
    <dbReference type="NCBI Taxonomy" id="1353260"/>
    <lineage>
        <taxon>Archaea</taxon>
        <taxon>Nitrososphaerota</taxon>
        <taxon>Nitrososphaeria</taxon>
        <taxon>Nitrososphaerales</taxon>
        <taxon>Nitrososphaeraceae</taxon>
        <taxon>Candidatus Nitrosocosmicus</taxon>
    </lineage>
</organism>
<accession>A0A654M5J5</accession>
<sequence>MLCEMPSEEARRKFTDWFKKNYPQEYYFFHKIESNLDKLYSTKHLGLHEGEFAEIAINVQKREGGKYHLAADPFTSIFLGSICKTMMDEFANNIESIASDRVQKEFENRFSIKCLNCKIVNLTHSKYCNMCGSELLSN</sequence>
<dbReference type="KEGG" id="taa:NMY3_00138"/>
<dbReference type="Proteomes" id="UP000058925">
    <property type="component" value="Chromosome"/>
</dbReference>
<evidence type="ECO:0000313" key="2">
    <source>
        <dbReference type="Proteomes" id="UP000058925"/>
    </source>
</evidence>
<keyword evidence="2" id="KW-1185">Reference proteome</keyword>